<gene>
    <name evidence="1" type="ORF">F5Z01DRAFT_653735</name>
</gene>
<reference evidence="1" key="1">
    <citation type="journal article" date="2021" name="IMA Fungus">
        <title>Genomic characterization of three marine fungi, including Emericellopsis atlantica sp. nov. with signatures of a generalist lifestyle and marine biomass degradation.</title>
        <authorList>
            <person name="Hagestad O.C."/>
            <person name="Hou L."/>
            <person name="Andersen J.H."/>
            <person name="Hansen E.H."/>
            <person name="Altermark B."/>
            <person name="Li C."/>
            <person name="Kuhnert E."/>
            <person name="Cox R.J."/>
            <person name="Crous P.W."/>
            <person name="Spatafora J.W."/>
            <person name="Lail K."/>
            <person name="Amirebrahimi M."/>
            <person name="Lipzen A."/>
            <person name="Pangilinan J."/>
            <person name="Andreopoulos W."/>
            <person name="Hayes R.D."/>
            <person name="Ng V."/>
            <person name="Grigoriev I.V."/>
            <person name="Jackson S.A."/>
            <person name="Sutton T.D.S."/>
            <person name="Dobson A.D.W."/>
            <person name="Rama T."/>
        </authorList>
    </citation>
    <scope>NUCLEOTIDE SEQUENCE</scope>
    <source>
        <strain evidence="1">TS7</strain>
    </source>
</reference>
<comment type="caution">
    <text evidence="1">The sequence shown here is derived from an EMBL/GenBank/DDBJ whole genome shotgun (WGS) entry which is preliminary data.</text>
</comment>
<dbReference type="Proteomes" id="UP000887229">
    <property type="component" value="Unassembled WGS sequence"/>
</dbReference>
<dbReference type="EMBL" id="MU251252">
    <property type="protein sequence ID" value="KAG9255038.1"/>
    <property type="molecule type" value="Genomic_DNA"/>
</dbReference>
<dbReference type="AlphaFoldDB" id="A0A9P7ZMV5"/>
<evidence type="ECO:0000313" key="2">
    <source>
        <dbReference type="Proteomes" id="UP000887229"/>
    </source>
</evidence>
<proteinExistence type="predicted"/>
<sequence>MPDEKTIVVSDARCACGKGVSLLLVLACGFHETLLNRACKVLVALGMAVKIPAVLRVEVASPSSVYPNDRERARQHVSFLCLCLRAPRSTRTEWGLHEQLLWLRDPTVALRPLPLGSEPRLLGVESRMVASDALRGRAKASWAGGTRQREIGMPCHRSTDLLLQRVNSSSQLRAWTVDTGATLGTSKRSHHNASTSRCCGAGFVPVDSRTVGRRTISS</sequence>
<evidence type="ECO:0000313" key="1">
    <source>
        <dbReference type="EMBL" id="KAG9255038.1"/>
    </source>
</evidence>
<name>A0A9P7ZMV5_9HYPO</name>
<accession>A0A9P7ZMV5</accession>
<dbReference type="RefSeq" id="XP_046118962.1">
    <property type="nucleotide sequence ID" value="XM_046263383.1"/>
</dbReference>
<protein>
    <submittedName>
        <fullName evidence="1">Uncharacterized protein</fullName>
    </submittedName>
</protein>
<organism evidence="1 2">
    <name type="scientific">Emericellopsis atlantica</name>
    <dbReference type="NCBI Taxonomy" id="2614577"/>
    <lineage>
        <taxon>Eukaryota</taxon>
        <taxon>Fungi</taxon>
        <taxon>Dikarya</taxon>
        <taxon>Ascomycota</taxon>
        <taxon>Pezizomycotina</taxon>
        <taxon>Sordariomycetes</taxon>
        <taxon>Hypocreomycetidae</taxon>
        <taxon>Hypocreales</taxon>
        <taxon>Bionectriaceae</taxon>
        <taxon>Emericellopsis</taxon>
    </lineage>
</organism>
<dbReference type="GeneID" id="70294286"/>
<keyword evidence="2" id="KW-1185">Reference proteome</keyword>